<reference evidence="2" key="2">
    <citation type="journal article" date="2015" name="Data Brief">
        <title>Shoot transcriptome of the giant reed, Arundo donax.</title>
        <authorList>
            <person name="Barrero R.A."/>
            <person name="Guerrero F.D."/>
            <person name="Moolhuijzen P."/>
            <person name="Goolsby J.A."/>
            <person name="Tidwell J."/>
            <person name="Bellgard S.E."/>
            <person name="Bellgard M.I."/>
        </authorList>
    </citation>
    <scope>NUCLEOTIDE SEQUENCE</scope>
    <source>
        <tissue evidence="2">Shoot tissue taken approximately 20 cm above the soil surface</tissue>
    </source>
</reference>
<name>A0A0A8YXR0_ARUDO</name>
<evidence type="ECO:0000313" key="2">
    <source>
        <dbReference type="EMBL" id="JAD31934.1"/>
    </source>
</evidence>
<organism evidence="2">
    <name type="scientific">Arundo donax</name>
    <name type="common">Giant reed</name>
    <name type="synonym">Donax arundinaceus</name>
    <dbReference type="NCBI Taxonomy" id="35708"/>
    <lineage>
        <taxon>Eukaryota</taxon>
        <taxon>Viridiplantae</taxon>
        <taxon>Streptophyta</taxon>
        <taxon>Embryophyta</taxon>
        <taxon>Tracheophyta</taxon>
        <taxon>Spermatophyta</taxon>
        <taxon>Magnoliopsida</taxon>
        <taxon>Liliopsida</taxon>
        <taxon>Poales</taxon>
        <taxon>Poaceae</taxon>
        <taxon>PACMAD clade</taxon>
        <taxon>Arundinoideae</taxon>
        <taxon>Arundineae</taxon>
        <taxon>Arundo</taxon>
    </lineage>
</organism>
<dbReference type="AlphaFoldDB" id="A0A0A8YXR0"/>
<protein>
    <submittedName>
        <fullName evidence="2">Uncharacterized protein</fullName>
    </submittedName>
</protein>
<reference evidence="2" key="1">
    <citation type="submission" date="2014-09" db="EMBL/GenBank/DDBJ databases">
        <authorList>
            <person name="Magalhaes I.L.F."/>
            <person name="Oliveira U."/>
            <person name="Santos F.R."/>
            <person name="Vidigal T.H.D.A."/>
            <person name="Brescovit A.D."/>
            <person name="Santos A.J."/>
        </authorList>
    </citation>
    <scope>NUCLEOTIDE SEQUENCE</scope>
    <source>
        <tissue evidence="2">Shoot tissue taken approximately 20 cm above the soil surface</tissue>
    </source>
</reference>
<accession>A0A0A8YXR0</accession>
<sequence length="66" mass="7413">MKGYHIKGNEIRNPTQPTRCKKPYPAATAAPFLLQGPRRRPSGPPEVRSLTRKVAAGWLTQRRDTS</sequence>
<proteinExistence type="predicted"/>
<feature type="region of interest" description="Disordered" evidence="1">
    <location>
        <begin position="1"/>
        <end position="66"/>
    </location>
</feature>
<evidence type="ECO:0000256" key="1">
    <source>
        <dbReference type="SAM" id="MobiDB-lite"/>
    </source>
</evidence>
<dbReference type="EMBL" id="GBRH01265961">
    <property type="protein sequence ID" value="JAD31934.1"/>
    <property type="molecule type" value="Transcribed_RNA"/>
</dbReference>